<dbReference type="EMBL" id="FOBF01000003">
    <property type="protein sequence ID" value="SEL06785.1"/>
    <property type="molecule type" value="Genomic_DNA"/>
</dbReference>
<gene>
    <name evidence="1" type="ORF">SAMN05660976_01782</name>
</gene>
<dbReference type="AlphaFoldDB" id="A0A1H7M7S9"/>
<protein>
    <recommendedName>
        <fullName evidence="3">DUF397 domain-containing protein</fullName>
    </recommendedName>
</protein>
<keyword evidence="2" id="KW-1185">Reference proteome</keyword>
<accession>A0A1H7M7S9</accession>
<evidence type="ECO:0000313" key="2">
    <source>
        <dbReference type="Proteomes" id="UP000198953"/>
    </source>
</evidence>
<dbReference type="OrthoDB" id="3540534at2"/>
<reference evidence="1 2" key="1">
    <citation type="submission" date="2016-10" db="EMBL/GenBank/DDBJ databases">
        <authorList>
            <person name="de Groot N.N."/>
        </authorList>
    </citation>
    <scope>NUCLEOTIDE SEQUENCE [LARGE SCALE GENOMIC DNA]</scope>
    <source>
        <strain evidence="1 2">DSM 43357</strain>
    </source>
</reference>
<evidence type="ECO:0000313" key="1">
    <source>
        <dbReference type="EMBL" id="SEL06785.1"/>
    </source>
</evidence>
<dbReference type="STRING" id="46177.SAMN05660976_01782"/>
<dbReference type="Proteomes" id="UP000198953">
    <property type="component" value="Unassembled WGS sequence"/>
</dbReference>
<proteinExistence type="predicted"/>
<sequence length="80" mass="8520">MSTEVINTEATTTSATSAGAVAAGRVTARRTNDHVELVHADRPDIVLDVPRRDWPAFVEAVKAGALDLEVLNRAAQEHSA</sequence>
<name>A0A1H7M7S9_9ACTN</name>
<organism evidence="1 2">
    <name type="scientific">Nonomuraea pusilla</name>
    <dbReference type="NCBI Taxonomy" id="46177"/>
    <lineage>
        <taxon>Bacteria</taxon>
        <taxon>Bacillati</taxon>
        <taxon>Actinomycetota</taxon>
        <taxon>Actinomycetes</taxon>
        <taxon>Streptosporangiales</taxon>
        <taxon>Streptosporangiaceae</taxon>
        <taxon>Nonomuraea</taxon>
    </lineage>
</organism>
<dbReference type="RefSeq" id="WP_055506081.1">
    <property type="nucleotide sequence ID" value="NZ_BBZG01000003.1"/>
</dbReference>
<evidence type="ECO:0008006" key="3">
    <source>
        <dbReference type="Google" id="ProtNLM"/>
    </source>
</evidence>